<dbReference type="PROSITE" id="PS00012">
    <property type="entry name" value="PHOSPHOPANTETHEINE"/>
    <property type="match status" value="1"/>
</dbReference>
<dbReference type="InterPro" id="IPR036736">
    <property type="entry name" value="ACP-like_sf"/>
</dbReference>
<protein>
    <submittedName>
        <fullName evidence="5">AMP-dependent synthetase and ligase</fullName>
    </submittedName>
</protein>
<dbReference type="Gene3D" id="3.40.50.980">
    <property type="match status" value="2"/>
</dbReference>
<organism evidence="5 6">
    <name type="scientific">Ruminiclostridium papyrosolvens DSM 2782</name>
    <dbReference type="NCBI Taxonomy" id="588581"/>
    <lineage>
        <taxon>Bacteria</taxon>
        <taxon>Bacillati</taxon>
        <taxon>Bacillota</taxon>
        <taxon>Clostridia</taxon>
        <taxon>Eubacteriales</taxon>
        <taxon>Oscillospiraceae</taxon>
        <taxon>Ruminiclostridium</taxon>
    </lineage>
</organism>
<keyword evidence="5" id="KW-0436">Ligase</keyword>
<comment type="caution">
    <text evidence="5">The sequence shown here is derived from an EMBL/GenBank/DDBJ whole genome shotgun (WGS) entry which is preliminary data.</text>
</comment>
<dbReference type="STRING" id="588581.Cpap_3828"/>
<name>F1T7E7_9FIRM</name>
<keyword evidence="2" id="KW-0597">Phosphoprotein</keyword>
<dbReference type="SUPFAM" id="SSF47336">
    <property type="entry name" value="ACP-like"/>
    <property type="match status" value="1"/>
</dbReference>
<dbReference type="eggNOG" id="COG1020">
    <property type="taxonomic scope" value="Bacteria"/>
</dbReference>
<reference evidence="5" key="1">
    <citation type="submission" date="2009-07" db="EMBL/GenBank/DDBJ databases">
        <authorList>
            <consortium name="US DOE Joint Genome Institute (JGI-PGF)"/>
            <person name="Lucas S."/>
            <person name="Copeland A."/>
            <person name="Lapidus A."/>
            <person name="Glavina del Rio T."/>
            <person name="Tice H."/>
            <person name="Bruce D."/>
            <person name="Goodwin L."/>
            <person name="Pitluck S."/>
            <person name="Larimer F."/>
            <person name="Land M.L."/>
            <person name="Mouttaki H."/>
            <person name="He Z."/>
            <person name="Zhou J."/>
            <person name="Hemme C.L."/>
        </authorList>
    </citation>
    <scope>NUCLEOTIDE SEQUENCE</scope>
    <source>
        <strain evidence="5">DSM 2782</strain>
    </source>
</reference>
<sequence length="790" mass="90273">MGDKKFTILGSKSAVEKYLTEESILQESFLLGCYSVLLHKMNEFSKWTIRVNNSGKQSVLCVSVDGGTKFTELLLDIQNKISGCCCCQTEDSGDCSETPLFYYSDKAFCKEELEKYQGKKDRINTLYCLSENNAISYCFNLDDETETLMEGRLQKIVDEFLGNPQITIEDISIINSTEDEIIKKFIVSPKREVPDICFHQMFEQRAEEYPDRTAVIYADKKLSYRELNEKANQLSHYIHKKCKDTECLIGVFMERSIEYIISILGIMKSGNGYVPIDSDTLNPGHENFPVKRLEFMIRETNMPLIISKVKFQSSIPTDDSQILYIDDFDMSMFEKENLDLCITKNNMAYGIYTSGSTGYPKLTIVEHFSVMNLFMNIDAHMYKYISEKNNVVASVNAPFGFDASVQQLVALLKGYSISIIPENVRNSAIGLIQYIADSKMNVFDCTPSQLNLLLREKLLEKCSEDLDLILVGGEAIPNEMWDLLRKEKKIRIFNVYGPTECTVDSTYCLVNNNDSTEPHIGRPLDNNSIYILDDNMKNVPVGSVGELYISGYGVTRGYYNRPEMNNAHFITNPEINPKADKIYKTGDLGKFMANGDIYYMGRKDDQVKIRSHRIELKEITENLNKHESVAEALVIVNSDSDYPKLIAYLIMNKNASLDEVEMHKFLAKYLPMYMLPNNYVIVEKWPLTKNGKIDRKRLPVPLEDRLESKEIQDSPSTELEVSVAEVMKRILKINRIGVNENFMSLGGDSLRVMTLLAEIYNKFNVEVDYSEFFNKPNIANLVSLISREGR</sequence>
<dbReference type="InterPro" id="IPR006162">
    <property type="entry name" value="Ppantetheine_attach_site"/>
</dbReference>
<evidence type="ECO:0000256" key="2">
    <source>
        <dbReference type="ARBA" id="ARBA00022553"/>
    </source>
</evidence>
<dbReference type="Proteomes" id="UP000003860">
    <property type="component" value="Unassembled WGS sequence"/>
</dbReference>
<reference evidence="5" key="2">
    <citation type="submission" date="2011-01" db="EMBL/GenBank/DDBJ databases">
        <title>The Non-contiguous Finished genome of Clostridium papyrosolvens.</title>
        <authorList>
            <person name="Lucas S."/>
            <person name="Copeland A."/>
            <person name="Lapidus A."/>
            <person name="Cheng J.-F."/>
            <person name="Goodwin L."/>
            <person name="Pitluck S."/>
            <person name="Misra M."/>
            <person name="Chertkov O."/>
            <person name="Detter J.C."/>
            <person name="Han C."/>
            <person name="Tapia R."/>
            <person name="Land M."/>
            <person name="Hauser L."/>
            <person name="Kyrpides N."/>
            <person name="Ivanova N."/>
            <person name="Pagani I."/>
            <person name="Mouttaki H."/>
            <person name="He Z."/>
            <person name="Zhou J."/>
            <person name="Hemme C.L."/>
            <person name="Woyke T."/>
        </authorList>
    </citation>
    <scope>NUCLEOTIDE SEQUENCE [LARGE SCALE GENOMIC DNA]</scope>
    <source>
        <strain evidence="5">DSM 2782</strain>
    </source>
</reference>
<dbReference type="GO" id="GO:0016874">
    <property type="term" value="F:ligase activity"/>
    <property type="evidence" value="ECO:0007669"/>
    <property type="project" value="UniProtKB-KW"/>
</dbReference>
<dbReference type="GO" id="GO:0017000">
    <property type="term" value="P:antibiotic biosynthetic process"/>
    <property type="evidence" value="ECO:0007669"/>
    <property type="project" value="UniProtKB-KW"/>
</dbReference>
<dbReference type="InterPro" id="IPR009081">
    <property type="entry name" value="PP-bd_ACP"/>
</dbReference>
<dbReference type="Pfam" id="PF13193">
    <property type="entry name" value="AMP-binding_C"/>
    <property type="match status" value="1"/>
</dbReference>
<dbReference type="GO" id="GO:0044550">
    <property type="term" value="P:secondary metabolite biosynthetic process"/>
    <property type="evidence" value="ECO:0007669"/>
    <property type="project" value="TreeGrafter"/>
</dbReference>
<dbReference type="Gene3D" id="1.10.1200.10">
    <property type="entry name" value="ACP-like"/>
    <property type="match status" value="1"/>
</dbReference>
<dbReference type="GO" id="GO:0031177">
    <property type="term" value="F:phosphopantetheine binding"/>
    <property type="evidence" value="ECO:0007669"/>
    <property type="project" value="TreeGrafter"/>
</dbReference>
<dbReference type="PANTHER" id="PTHR45527">
    <property type="entry name" value="NONRIBOSOMAL PEPTIDE SYNTHETASE"/>
    <property type="match status" value="1"/>
</dbReference>
<evidence type="ECO:0000313" key="5">
    <source>
        <dbReference type="EMBL" id="EGD49395.1"/>
    </source>
</evidence>
<dbReference type="RefSeq" id="WP_004616059.1">
    <property type="nucleotide sequence ID" value="NZ_ACXX02000001.1"/>
</dbReference>
<dbReference type="GO" id="GO:0043041">
    <property type="term" value="P:amino acid activation for nonribosomal peptide biosynthetic process"/>
    <property type="evidence" value="ECO:0007669"/>
    <property type="project" value="TreeGrafter"/>
</dbReference>
<dbReference type="PANTHER" id="PTHR45527:SF1">
    <property type="entry name" value="FATTY ACID SYNTHASE"/>
    <property type="match status" value="1"/>
</dbReference>
<dbReference type="Gene3D" id="2.30.38.10">
    <property type="entry name" value="Luciferase, Domain 3"/>
    <property type="match status" value="1"/>
</dbReference>
<dbReference type="InterPro" id="IPR025110">
    <property type="entry name" value="AMP-bd_C"/>
</dbReference>
<dbReference type="GO" id="GO:0005737">
    <property type="term" value="C:cytoplasm"/>
    <property type="evidence" value="ECO:0007669"/>
    <property type="project" value="TreeGrafter"/>
</dbReference>
<dbReference type="Pfam" id="PF00550">
    <property type="entry name" value="PP-binding"/>
    <property type="match status" value="1"/>
</dbReference>
<gene>
    <name evidence="5" type="ORF">Cpap_3828</name>
</gene>
<dbReference type="PROSITE" id="PS50075">
    <property type="entry name" value="CARRIER"/>
    <property type="match status" value="1"/>
</dbReference>
<feature type="domain" description="Carrier" evidence="4">
    <location>
        <begin position="714"/>
        <end position="789"/>
    </location>
</feature>
<dbReference type="CDD" id="cd05930">
    <property type="entry name" value="A_NRPS"/>
    <property type="match status" value="1"/>
</dbReference>
<evidence type="ECO:0000256" key="1">
    <source>
        <dbReference type="ARBA" id="ARBA00022450"/>
    </source>
</evidence>
<keyword evidence="1" id="KW-0596">Phosphopantetheine</keyword>
<keyword evidence="3" id="KW-0045">Antibiotic biosynthesis</keyword>
<dbReference type="AlphaFoldDB" id="F1T7E7"/>
<evidence type="ECO:0000313" key="6">
    <source>
        <dbReference type="Proteomes" id="UP000003860"/>
    </source>
</evidence>
<dbReference type="InterPro" id="IPR010071">
    <property type="entry name" value="AA_adenyl_dom"/>
</dbReference>
<dbReference type="NCBIfam" id="TIGR01733">
    <property type="entry name" value="AA-adenyl-dom"/>
    <property type="match status" value="1"/>
</dbReference>
<evidence type="ECO:0000259" key="4">
    <source>
        <dbReference type="PROSITE" id="PS50075"/>
    </source>
</evidence>
<keyword evidence="6" id="KW-1185">Reference proteome</keyword>
<proteinExistence type="predicted"/>
<dbReference type="InterPro" id="IPR000873">
    <property type="entry name" value="AMP-dep_synth/lig_dom"/>
</dbReference>
<dbReference type="SUPFAM" id="SSF56801">
    <property type="entry name" value="Acetyl-CoA synthetase-like"/>
    <property type="match status" value="1"/>
</dbReference>
<accession>F1T7E7</accession>
<dbReference type="Pfam" id="PF00501">
    <property type="entry name" value="AMP-binding"/>
    <property type="match status" value="1"/>
</dbReference>
<evidence type="ECO:0000256" key="3">
    <source>
        <dbReference type="ARBA" id="ARBA00023194"/>
    </source>
</evidence>
<dbReference type="EMBL" id="ACXX02000001">
    <property type="protein sequence ID" value="EGD49395.1"/>
    <property type="molecule type" value="Genomic_DNA"/>
</dbReference>
<dbReference type="OrthoDB" id="51171at2"/>
<dbReference type="InterPro" id="IPR045851">
    <property type="entry name" value="AMP-bd_C_sf"/>
</dbReference>
<dbReference type="Gene3D" id="3.30.300.30">
    <property type="match status" value="1"/>
</dbReference>